<dbReference type="EMBL" id="JARK01001723">
    <property type="protein sequence ID" value="EYB81316.1"/>
    <property type="molecule type" value="Genomic_DNA"/>
</dbReference>
<sequence length="281" mass="32153">MTVHAALHLPKQDYSNLAVLVTSTGMCAILLQTQVFTLRREFFALGMSYSIGFIQFNDRPFKRSRVDSPSTGNGPFGDAIDRLVNDDEVPGHLKTVLAHLVKRTSSVEVLLKKNHELEERLKAELAEKSCPYKSSDMSNSATTYLIANMQWLFVLLLAAAAHFLAYLPGCVMDNELRKKIVDRHEKFHPTTDRPNLDILQKYDCALEHMAKDYVTEHGFLLPSLYGVIHVPTRGGSIDNKLDDAFKYPYWERVKEVRYCISRKQFLTTLREYMRRFLGTST</sequence>
<accession>A0A016RSM8</accession>
<keyword evidence="3" id="KW-1185">Reference proteome</keyword>
<dbReference type="Proteomes" id="UP000024635">
    <property type="component" value="Unassembled WGS sequence"/>
</dbReference>
<keyword evidence="1" id="KW-0472">Membrane</keyword>
<feature type="transmembrane region" description="Helical" evidence="1">
    <location>
        <begin position="143"/>
        <end position="167"/>
    </location>
</feature>
<organism evidence="2 3">
    <name type="scientific">Ancylostoma ceylanicum</name>
    <dbReference type="NCBI Taxonomy" id="53326"/>
    <lineage>
        <taxon>Eukaryota</taxon>
        <taxon>Metazoa</taxon>
        <taxon>Ecdysozoa</taxon>
        <taxon>Nematoda</taxon>
        <taxon>Chromadorea</taxon>
        <taxon>Rhabditida</taxon>
        <taxon>Rhabditina</taxon>
        <taxon>Rhabditomorpha</taxon>
        <taxon>Strongyloidea</taxon>
        <taxon>Ancylostomatidae</taxon>
        <taxon>Ancylostomatinae</taxon>
        <taxon>Ancylostoma</taxon>
    </lineage>
</organism>
<keyword evidence="1" id="KW-0812">Transmembrane</keyword>
<comment type="caution">
    <text evidence="2">The sequence shown here is derived from an EMBL/GenBank/DDBJ whole genome shotgun (WGS) entry which is preliminary data.</text>
</comment>
<proteinExistence type="predicted"/>
<dbReference type="AlphaFoldDB" id="A0A016RSM8"/>
<keyword evidence="1" id="KW-1133">Transmembrane helix</keyword>
<gene>
    <name evidence="2" type="primary">Acey_s0387.g476</name>
    <name evidence="2" type="ORF">Y032_0387g476</name>
</gene>
<reference evidence="3" key="1">
    <citation type="journal article" date="2015" name="Nat. Genet.">
        <title>The genome and transcriptome of the zoonotic hookworm Ancylostoma ceylanicum identify infection-specific gene families.</title>
        <authorList>
            <person name="Schwarz E.M."/>
            <person name="Hu Y."/>
            <person name="Antoshechkin I."/>
            <person name="Miller M.M."/>
            <person name="Sternberg P.W."/>
            <person name="Aroian R.V."/>
        </authorList>
    </citation>
    <scope>NUCLEOTIDE SEQUENCE</scope>
    <source>
        <strain evidence="3">HY135</strain>
    </source>
</reference>
<protein>
    <submittedName>
        <fullName evidence="2">Uncharacterized protein</fullName>
    </submittedName>
</protein>
<evidence type="ECO:0000256" key="1">
    <source>
        <dbReference type="SAM" id="Phobius"/>
    </source>
</evidence>
<evidence type="ECO:0000313" key="2">
    <source>
        <dbReference type="EMBL" id="EYB81316.1"/>
    </source>
</evidence>
<name>A0A016RSM8_9BILA</name>
<feature type="transmembrane region" description="Helical" evidence="1">
    <location>
        <begin position="17"/>
        <end position="38"/>
    </location>
</feature>
<evidence type="ECO:0000313" key="3">
    <source>
        <dbReference type="Proteomes" id="UP000024635"/>
    </source>
</evidence>